<gene>
    <name evidence="4" type="ORF">B9G39_00135</name>
</gene>
<dbReference type="InterPro" id="IPR012337">
    <property type="entry name" value="RNaseH-like_sf"/>
</dbReference>
<proteinExistence type="inferred from homology"/>
<dbReference type="Pfam" id="PF13276">
    <property type="entry name" value="HTH_21"/>
    <property type="match status" value="1"/>
</dbReference>
<comment type="similarity">
    <text evidence="1">Belongs to the transposase 8 family.</text>
</comment>
<evidence type="ECO:0000256" key="2">
    <source>
        <dbReference type="SAM" id="Coils"/>
    </source>
</evidence>
<dbReference type="Pfam" id="PF01527">
    <property type="entry name" value="HTH_Tnp_1"/>
    <property type="match status" value="1"/>
</dbReference>
<name>A0A4P9VFT1_9GAMM</name>
<dbReference type="InterPro" id="IPR050900">
    <property type="entry name" value="Transposase_IS3/IS150/IS904"/>
</dbReference>
<dbReference type="Pfam" id="PF13333">
    <property type="entry name" value="rve_2"/>
    <property type="match status" value="1"/>
</dbReference>
<dbReference type="RefSeq" id="WP_094785552.1">
    <property type="nucleotide sequence ID" value="NZ_NDXW01000001.1"/>
</dbReference>
<dbReference type="InterPro" id="IPR001584">
    <property type="entry name" value="Integrase_cat-core"/>
</dbReference>
<protein>
    <submittedName>
        <fullName evidence="4">IS3 family transposase</fullName>
    </submittedName>
</protein>
<dbReference type="InterPro" id="IPR002514">
    <property type="entry name" value="Transposase_8"/>
</dbReference>
<dbReference type="SUPFAM" id="SSF53098">
    <property type="entry name" value="Ribonuclease H-like"/>
    <property type="match status" value="1"/>
</dbReference>
<dbReference type="PANTHER" id="PTHR46889:SF4">
    <property type="entry name" value="TRANSPOSASE INSO FOR INSERTION SEQUENCE ELEMENT IS911B-RELATED"/>
    <property type="match status" value="1"/>
</dbReference>
<dbReference type="PROSITE" id="PS50994">
    <property type="entry name" value="INTEGRASE"/>
    <property type="match status" value="1"/>
</dbReference>
<reference evidence="4 5" key="1">
    <citation type="submission" date="2017-04" db="EMBL/GenBank/DDBJ databases">
        <title>Draft genome sequence of Zooshikella ganghwensis VG4 isolated from Red Sea sediments.</title>
        <authorList>
            <person name="Rehman Z."/>
            <person name="Alam I."/>
            <person name="Kamau A."/>
            <person name="Bajic V."/>
            <person name="Leiknes T."/>
        </authorList>
    </citation>
    <scope>NUCLEOTIDE SEQUENCE [LARGE SCALE GENOMIC DNA]</scope>
    <source>
        <strain evidence="4 5">VG4</strain>
    </source>
</reference>
<feature type="domain" description="Integrase catalytic" evidence="3">
    <location>
        <begin position="215"/>
        <end position="378"/>
    </location>
</feature>
<accession>A0A4P9VFT1</accession>
<dbReference type="SUPFAM" id="SSF46689">
    <property type="entry name" value="Homeodomain-like"/>
    <property type="match status" value="1"/>
</dbReference>
<keyword evidence="2" id="KW-0175">Coiled coil</keyword>
<feature type="coiled-coil region" evidence="2">
    <location>
        <begin position="57"/>
        <end position="84"/>
    </location>
</feature>
<sequence length="384" mass="44417">MGKGIRYSGEFKQEAVNQVVVHGYSVSEVADRLGISSKTLYGWVKKLSKPTVKQQEEVDLKAEIARLKRELKRTEQERDILKEAGSVLRRRVKEHYTFIKSRANKYPVRRLCKLLNVHPSGFYAWLKQPESKRTQEDRTLVSKIKRAWIESGGMHGYRNIHQDLIDLKVKCGRDRVYRLMKAEGLKAQRSAKAPRPYYGGKPDTVVQNGLARDFNVDAPNQCWVSDITYVKTGEGFLYLAVVIDLFVRNVVGWSMSVRINEELVMNALSAAYWRRKPQSTVMFHSDQGSQYTSANFRSLLKDLNFEPSMSRRGNCWDNAVAESFFSNLKKECVPKKGFKTRDEARQVIFHYIEMFYNPIRRHTHNDRCSPANAEAAYFQNLKTV</sequence>
<dbReference type="Pfam" id="PF00665">
    <property type="entry name" value="rve"/>
    <property type="match status" value="1"/>
</dbReference>
<evidence type="ECO:0000259" key="3">
    <source>
        <dbReference type="PROSITE" id="PS50994"/>
    </source>
</evidence>
<dbReference type="EMBL" id="NDXW01000001">
    <property type="protein sequence ID" value="RDH41978.1"/>
    <property type="molecule type" value="Genomic_DNA"/>
</dbReference>
<keyword evidence="5" id="KW-1185">Reference proteome</keyword>
<dbReference type="PANTHER" id="PTHR46889">
    <property type="entry name" value="TRANSPOSASE INSF FOR INSERTION SEQUENCE IS3B-RELATED"/>
    <property type="match status" value="1"/>
</dbReference>
<dbReference type="GO" id="GO:0004803">
    <property type="term" value="F:transposase activity"/>
    <property type="evidence" value="ECO:0007669"/>
    <property type="project" value="InterPro"/>
</dbReference>
<evidence type="ECO:0000256" key="1">
    <source>
        <dbReference type="ARBA" id="ARBA00009964"/>
    </source>
</evidence>
<evidence type="ECO:0000313" key="4">
    <source>
        <dbReference type="EMBL" id="RDH41978.1"/>
    </source>
</evidence>
<dbReference type="InterPro" id="IPR036397">
    <property type="entry name" value="RNaseH_sf"/>
</dbReference>
<comment type="caution">
    <text evidence="4">The sequence shown here is derived from an EMBL/GenBank/DDBJ whole genome shotgun (WGS) entry which is preliminary data.</text>
</comment>
<dbReference type="AlphaFoldDB" id="A0A4P9VFT1"/>
<organism evidence="4 5">
    <name type="scientific">Zooshikella ganghwensis</name>
    <dbReference type="NCBI Taxonomy" id="202772"/>
    <lineage>
        <taxon>Bacteria</taxon>
        <taxon>Pseudomonadati</taxon>
        <taxon>Pseudomonadota</taxon>
        <taxon>Gammaproteobacteria</taxon>
        <taxon>Oceanospirillales</taxon>
        <taxon>Zooshikellaceae</taxon>
        <taxon>Zooshikella</taxon>
    </lineage>
</organism>
<dbReference type="GO" id="GO:0006313">
    <property type="term" value="P:DNA transposition"/>
    <property type="evidence" value="ECO:0007669"/>
    <property type="project" value="InterPro"/>
</dbReference>
<dbReference type="GO" id="GO:0015074">
    <property type="term" value="P:DNA integration"/>
    <property type="evidence" value="ECO:0007669"/>
    <property type="project" value="InterPro"/>
</dbReference>
<dbReference type="InterPro" id="IPR009057">
    <property type="entry name" value="Homeodomain-like_sf"/>
</dbReference>
<dbReference type="InterPro" id="IPR025948">
    <property type="entry name" value="HTH-like_dom"/>
</dbReference>
<dbReference type="Gene3D" id="1.10.10.60">
    <property type="entry name" value="Homeodomain-like"/>
    <property type="match status" value="1"/>
</dbReference>
<evidence type="ECO:0000313" key="5">
    <source>
        <dbReference type="Proteomes" id="UP000257039"/>
    </source>
</evidence>
<dbReference type="GO" id="GO:0003677">
    <property type="term" value="F:DNA binding"/>
    <property type="evidence" value="ECO:0007669"/>
    <property type="project" value="InterPro"/>
</dbReference>
<dbReference type="Proteomes" id="UP000257039">
    <property type="component" value="Unassembled WGS sequence"/>
</dbReference>
<dbReference type="NCBIfam" id="NF033516">
    <property type="entry name" value="transpos_IS3"/>
    <property type="match status" value="1"/>
</dbReference>
<dbReference type="Gene3D" id="3.30.420.10">
    <property type="entry name" value="Ribonuclease H-like superfamily/Ribonuclease H"/>
    <property type="match status" value="1"/>
</dbReference>
<dbReference type="InterPro" id="IPR048020">
    <property type="entry name" value="Transpos_IS3"/>
</dbReference>